<feature type="transmembrane region" description="Helical" evidence="19">
    <location>
        <begin position="635"/>
        <end position="654"/>
    </location>
</feature>
<dbReference type="PROSITE" id="PS50109">
    <property type="entry name" value="HIS_KIN"/>
    <property type="match status" value="1"/>
</dbReference>
<evidence type="ECO:0000256" key="3">
    <source>
        <dbReference type="ARBA" id="ARBA00012438"/>
    </source>
</evidence>
<feature type="transmembrane region" description="Helical" evidence="19">
    <location>
        <begin position="674"/>
        <end position="694"/>
    </location>
</feature>
<evidence type="ECO:0000256" key="18">
    <source>
        <dbReference type="SAM" id="Coils"/>
    </source>
</evidence>
<evidence type="ECO:0000256" key="4">
    <source>
        <dbReference type="ARBA" id="ARBA00022475"/>
    </source>
</evidence>
<feature type="modified residue" description="4-aspartylphosphate" evidence="17">
    <location>
        <position position="1621"/>
    </location>
</feature>
<dbReference type="GO" id="GO:0000155">
    <property type="term" value="F:phosphorelay sensor kinase activity"/>
    <property type="evidence" value="ECO:0007669"/>
    <property type="project" value="InterPro"/>
</dbReference>
<evidence type="ECO:0000256" key="6">
    <source>
        <dbReference type="ARBA" id="ARBA00022679"/>
    </source>
</evidence>
<keyword evidence="12" id="KW-0902">Two-component regulatory system</keyword>
<gene>
    <name evidence="24" type="ORF">MAIT1_03623</name>
</gene>
<keyword evidence="11 19" id="KW-1133">Transmembrane helix</keyword>
<dbReference type="Gene3D" id="1.10.287.130">
    <property type="match status" value="1"/>
</dbReference>
<keyword evidence="4" id="KW-1003">Cell membrane</keyword>
<evidence type="ECO:0000256" key="8">
    <source>
        <dbReference type="ARBA" id="ARBA00022741"/>
    </source>
</evidence>
<dbReference type="Gene3D" id="3.30.565.10">
    <property type="entry name" value="Histidine kinase-like ATPase, C-terminal domain"/>
    <property type="match status" value="1"/>
</dbReference>
<evidence type="ECO:0000259" key="21">
    <source>
        <dbReference type="PROSITE" id="PS50110"/>
    </source>
</evidence>
<feature type="domain" description="Histidine kinase" evidence="20">
    <location>
        <begin position="1197"/>
        <end position="1418"/>
    </location>
</feature>
<dbReference type="InterPro" id="IPR001638">
    <property type="entry name" value="Solute-binding_3/MltF_N"/>
</dbReference>
<comment type="subcellular location">
    <subcellularLocation>
        <location evidence="2">Cell membrane</location>
        <topology evidence="2">Multi-pass membrane protein</topology>
    </subcellularLocation>
</comment>
<dbReference type="Gene3D" id="1.20.120.160">
    <property type="entry name" value="HPT domain"/>
    <property type="match status" value="1"/>
</dbReference>
<feature type="domain" description="PAC" evidence="22">
    <location>
        <begin position="1120"/>
        <end position="1179"/>
    </location>
</feature>
<dbReference type="InterPro" id="IPR013655">
    <property type="entry name" value="PAS_fold_3"/>
</dbReference>
<dbReference type="Proteomes" id="UP000194003">
    <property type="component" value="Unassembled WGS sequence"/>
</dbReference>
<dbReference type="CDD" id="cd01007">
    <property type="entry name" value="PBP2_BvgS_HisK_like"/>
    <property type="match status" value="3"/>
</dbReference>
<keyword evidence="8" id="KW-0547">Nucleotide-binding</keyword>
<dbReference type="STRING" id="1434232.MAIT1_03623"/>
<dbReference type="PANTHER" id="PTHR45339">
    <property type="entry name" value="HYBRID SIGNAL TRANSDUCTION HISTIDINE KINASE J"/>
    <property type="match status" value="1"/>
</dbReference>
<dbReference type="InterPro" id="IPR003594">
    <property type="entry name" value="HATPase_dom"/>
</dbReference>
<dbReference type="SMART" id="SM00387">
    <property type="entry name" value="HATPase_c"/>
    <property type="match status" value="1"/>
</dbReference>
<dbReference type="SUPFAM" id="SSF47226">
    <property type="entry name" value="Histidine-containing phosphotransfer domain, HPT domain"/>
    <property type="match status" value="1"/>
</dbReference>
<dbReference type="Pfam" id="PF00497">
    <property type="entry name" value="SBP_bac_3"/>
    <property type="match status" value="2"/>
</dbReference>
<organism evidence="24 25">
    <name type="scientific">Magnetofaba australis IT-1</name>
    <dbReference type="NCBI Taxonomy" id="1434232"/>
    <lineage>
        <taxon>Bacteria</taxon>
        <taxon>Pseudomonadati</taxon>
        <taxon>Pseudomonadota</taxon>
        <taxon>Magnetococcia</taxon>
        <taxon>Magnetococcales</taxon>
        <taxon>Magnetococcaceae</taxon>
        <taxon>Magnetofaba</taxon>
    </lineage>
</organism>
<dbReference type="PROSITE" id="PS50110">
    <property type="entry name" value="RESPONSE_REGULATORY"/>
    <property type="match status" value="1"/>
</dbReference>
<dbReference type="PANTHER" id="PTHR45339:SF1">
    <property type="entry name" value="HYBRID SIGNAL TRANSDUCTION HISTIDINE KINASE J"/>
    <property type="match status" value="1"/>
</dbReference>
<dbReference type="Pfam" id="PF02518">
    <property type="entry name" value="HATPase_c"/>
    <property type="match status" value="1"/>
</dbReference>
<dbReference type="SUPFAM" id="SSF47384">
    <property type="entry name" value="Homodimeric domain of signal transducing histidine kinase"/>
    <property type="match status" value="1"/>
</dbReference>
<keyword evidence="25" id="KW-1185">Reference proteome</keyword>
<evidence type="ECO:0000256" key="1">
    <source>
        <dbReference type="ARBA" id="ARBA00000085"/>
    </source>
</evidence>
<evidence type="ECO:0000259" key="22">
    <source>
        <dbReference type="PROSITE" id="PS50113"/>
    </source>
</evidence>
<dbReference type="InterPro" id="IPR036890">
    <property type="entry name" value="HATPase_C_sf"/>
</dbReference>
<keyword evidence="6" id="KW-0808">Transferase</keyword>
<evidence type="ECO:0000313" key="25">
    <source>
        <dbReference type="Proteomes" id="UP000194003"/>
    </source>
</evidence>
<dbReference type="InterPro" id="IPR035965">
    <property type="entry name" value="PAS-like_dom_sf"/>
</dbReference>
<accession>A0A1Y2K6Q2</accession>
<dbReference type="CDD" id="cd00082">
    <property type="entry name" value="HisKA"/>
    <property type="match status" value="1"/>
</dbReference>
<reference evidence="24 25" key="1">
    <citation type="journal article" date="2016" name="BMC Genomics">
        <title>Combined genomic and structural analyses of a cultured magnetotactic bacterium reveals its niche adaptation to a dynamic environment.</title>
        <authorList>
            <person name="Araujo A.C."/>
            <person name="Morillo V."/>
            <person name="Cypriano J."/>
            <person name="Teixeira L.C."/>
            <person name="Leao P."/>
            <person name="Lyra S."/>
            <person name="Almeida L.G."/>
            <person name="Bazylinski D.A."/>
            <person name="Vasconcellos A.T."/>
            <person name="Abreu F."/>
            <person name="Lins U."/>
        </authorList>
    </citation>
    <scope>NUCLEOTIDE SEQUENCE [LARGE SCALE GENOMIC DNA]</scope>
    <source>
        <strain evidence="24 25">IT-1</strain>
    </source>
</reference>
<dbReference type="GO" id="GO:0005886">
    <property type="term" value="C:plasma membrane"/>
    <property type="evidence" value="ECO:0007669"/>
    <property type="project" value="UniProtKB-SubCell"/>
</dbReference>
<evidence type="ECO:0000313" key="24">
    <source>
        <dbReference type="EMBL" id="OSM04111.1"/>
    </source>
</evidence>
<protein>
    <recommendedName>
        <fullName evidence="15">Sensory/regulatory protein RpfC</fullName>
        <ecNumber evidence="3">2.7.13.3</ecNumber>
    </recommendedName>
</protein>
<dbReference type="FunFam" id="3.30.565.10:FF:000010">
    <property type="entry name" value="Sensor histidine kinase RcsC"/>
    <property type="match status" value="1"/>
</dbReference>
<comment type="subunit">
    <text evidence="14">At low DSF concentrations, interacts with RpfF.</text>
</comment>
<evidence type="ECO:0000256" key="5">
    <source>
        <dbReference type="ARBA" id="ARBA00022553"/>
    </source>
</evidence>
<evidence type="ECO:0000256" key="16">
    <source>
        <dbReference type="PROSITE-ProRule" id="PRU00110"/>
    </source>
</evidence>
<evidence type="ECO:0000256" key="11">
    <source>
        <dbReference type="ARBA" id="ARBA00022989"/>
    </source>
</evidence>
<dbReference type="EMBL" id="LVJN01000019">
    <property type="protein sequence ID" value="OSM04111.1"/>
    <property type="molecule type" value="Genomic_DNA"/>
</dbReference>
<feature type="modified residue" description="Phosphohistidine" evidence="16">
    <location>
        <position position="1778"/>
    </location>
</feature>
<keyword evidence="7 19" id="KW-0812">Transmembrane</keyword>
<dbReference type="SUPFAM" id="SSF53850">
    <property type="entry name" value="Periplasmic binding protein-like II"/>
    <property type="match status" value="3"/>
</dbReference>
<dbReference type="CDD" id="cd17546">
    <property type="entry name" value="REC_hyHK_CKI1_RcsC-like"/>
    <property type="match status" value="1"/>
</dbReference>
<evidence type="ECO:0000259" key="23">
    <source>
        <dbReference type="PROSITE" id="PS50894"/>
    </source>
</evidence>
<keyword evidence="13 19" id="KW-0472">Membrane</keyword>
<dbReference type="InterPro" id="IPR036097">
    <property type="entry name" value="HisK_dim/P_sf"/>
</dbReference>
<dbReference type="SMART" id="SM00062">
    <property type="entry name" value="PBPb"/>
    <property type="match status" value="2"/>
</dbReference>
<evidence type="ECO:0000256" key="19">
    <source>
        <dbReference type="SAM" id="Phobius"/>
    </source>
</evidence>
<dbReference type="InterPro" id="IPR003661">
    <property type="entry name" value="HisK_dim/P_dom"/>
</dbReference>
<dbReference type="Gene3D" id="3.40.50.2300">
    <property type="match status" value="1"/>
</dbReference>
<dbReference type="InterPro" id="IPR008207">
    <property type="entry name" value="Sig_transdc_His_kin_Hpt_dom"/>
</dbReference>
<dbReference type="EC" id="2.7.13.3" evidence="3"/>
<dbReference type="SUPFAM" id="SSF55874">
    <property type="entry name" value="ATPase domain of HSP90 chaperone/DNA topoisomerase II/histidine kinase"/>
    <property type="match status" value="1"/>
</dbReference>
<dbReference type="CDD" id="cd00088">
    <property type="entry name" value="HPT"/>
    <property type="match status" value="1"/>
</dbReference>
<evidence type="ECO:0000256" key="15">
    <source>
        <dbReference type="ARBA" id="ARBA00068150"/>
    </source>
</evidence>
<dbReference type="Gene3D" id="3.40.190.10">
    <property type="entry name" value="Periplasmic binding protein-like II"/>
    <property type="match status" value="5"/>
</dbReference>
<dbReference type="InterPro" id="IPR001789">
    <property type="entry name" value="Sig_transdc_resp-reg_receiver"/>
</dbReference>
<dbReference type="CDD" id="cd16922">
    <property type="entry name" value="HATPase_EvgS-ArcB-TorS-like"/>
    <property type="match status" value="1"/>
</dbReference>
<dbReference type="PRINTS" id="PR00344">
    <property type="entry name" value="BCTRLSENSOR"/>
</dbReference>
<dbReference type="PROSITE" id="PS50894">
    <property type="entry name" value="HPT"/>
    <property type="match status" value="1"/>
</dbReference>
<sequence length="1922" mass="209252">MAGLRLAVVSGYSTTRMVKQRYPKIDLVPVKDALEGLKAVAFDRADAFVESYPVINHLMQEHAIPGLKIVGETWLKHPDETKLHIAVHKRAAQLAAVLNLGLEAIPRTETTRLRQRWLGALPAPRREAQNRRLSLKPELKRWLRDHPIIRIGVDPAYPPFDFINEAGRHQGISADYLKLLSKRLGVRFETVPNLSWKQVLDGVKEGAVDLAPVVTDTPERREFLRFTQPYLDFPQVYITRMGSPAIAKPADLAGRTLVLPEGCATVEQTRAALPDQSIKLAATPLEMLRMVATGQADVAQDNLGVISHLIQKHSLFNLQVAAPSPIGGGALSMGVRQDWPELQEILHQALADITPAEHQTIRSRWVVVADAGKAPATSGLNLSDTERAWLTQHPKIRLGIMTGWAPISFVEPGRGPSGISAQIVETLNQRLGGRITLVPGQWSEMLEAVKQRKLDGVLDITPNPARESHFSFTMPYLDIPHVIVGAGRRLDLQNEADLRGRTLALEKGYGSVRYFHQSQPQTTVKEYPNTVAALEAVARGEADAYVGNQVVARYLIAQHLLSNLSVVGRTQKPSSVLTIGVRKDWPQLRDILQKALDQTSQRERNAILRQWVGDAQPAALPAGGNGVALVPLLRFAMALLAILALLGAMLTWVVRQGGEVKGAPLMQSRRMRMVGMLIMASFLAAAVALSWWGLKNLEKQSMERLGGALQALADSAEDALTLWFEGRSAHLQSLTQQPELRAALLSLSQQPDAFAPAQSLSQFLAGHRQGALGFVALSPSGESWAVDGASGLAALVSRDGPAWTSAQMALKRKTALSSPIAWRSSGAQSGQGGQSHVIFLSMAVRDAAGAPLGILAVALDPAQSLNRIAAQSRGLASAETYLFDRAGRLVTESRFLDDLKWRGRLPAEANSSIGMRLGVSGESDAPLTRAVADAVSNVNGLDIQGYTDYRGGMAVGSWRWNSALSLGIVAEARRDDALSLYHAVGRMVTTVLGFTLLLSLVLMGVAVWMGERANRSLARARDELEEKVRARTAELEEAAQQVREREKRLKLALQGGNLGFWDVDLRSGRTIVNARYAEIFGEPLPEGEEVAELIKDRNLWLAKLHPEDRDRVLEAGRAYRAGEIPVYHLEHRALLGDEVRWVVTNGAAVEWDETGQARRMVGTVADFTDRKNMEMELARSKEEAEAANRAKSDFLANMSHEIRTPMNAIIGMSHLALQTELTPRQRNYIQKVHRSAESLLRILNDILDFSKIEAGKLAMESTAFDLEETFDNLASLLGLKAREKGLALHFDFPWDLPTRLIGDPLRLGQVLINLGNNAIKFTESGSVTVRVRRTDGDAQRAQLSFDVIDTGIGLTPEQQGRLFQSFSQADASTTRRFGGTGLGLAISRKLVELMGGHIGVQSEAGQGSRFYFSAWLARDPEHADSAVALPADLAGTPVRVVERDEVARRILIEQLKGLQLTLLEPSEEAPPESLCLLDWRSKPASDRPAAQQWMQLDCAGEHVALMAQADDYEGAVEVAEMRGWGLLSKPILPTALRQAILVAMGRAVAAQRSEDKVDSEMEAAYAALRGARVLLAEDNAVNQELALELLQTRGIAVTVADNGQEAVDRVRAESFDGVLMDMQMPIMDGYAATRAIREIAGCEGLPIIAMTANVMAEDLERAQAAGVDDHIAKPINLHQLFTVMARWIEPSQPLAAGVHPVSVGAPPLTESPTEGAAQASFVDLPGVDAKAGLQVANGNMALYERLLLKFADNQGDFVARCQAALDGADWETAQRHAHTLKGVAGNLGAKTVQACARALDEACRAQDAAVAQACLQQTDAALQPLLAALAQRRPAESSAPPATAFSEPADPEQVAEMIQRLEALLADNDVEAQEVIGELQSHWRDGDCHDCLRKVSQLVDAYEFEQAAEELARLRERSATGA</sequence>
<dbReference type="InterPro" id="IPR011006">
    <property type="entry name" value="CheY-like_superfamily"/>
</dbReference>
<feature type="domain" description="Response regulatory" evidence="21">
    <location>
        <begin position="1572"/>
        <end position="1688"/>
    </location>
</feature>
<evidence type="ECO:0000256" key="9">
    <source>
        <dbReference type="ARBA" id="ARBA00022777"/>
    </source>
</evidence>
<dbReference type="InterPro" id="IPR036641">
    <property type="entry name" value="HPT_dom_sf"/>
</dbReference>
<dbReference type="InterPro" id="IPR000700">
    <property type="entry name" value="PAS-assoc_C"/>
</dbReference>
<evidence type="ECO:0000259" key="20">
    <source>
        <dbReference type="PROSITE" id="PS50109"/>
    </source>
</evidence>
<name>A0A1Y2K6Q2_9PROT</name>
<keyword evidence="18" id="KW-0175">Coiled coil</keyword>
<evidence type="ECO:0000256" key="7">
    <source>
        <dbReference type="ARBA" id="ARBA00022692"/>
    </source>
</evidence>
<dbReference type="InterPro" id="IPR004358">
    <property type="entry name" value="Sig_transdc_His_kin-like_C"/>
</dbReference>
<comment type="catalytic activity">
    <reaction evidence="1">
        <text>ATP + protein L-histidine = ADP + protein N-phospho-L-histidine.</text>
        <dbReference type="EC" id="2.7.13.3"/>
    </reaction>
</comment>
<evidence type="ECO:0000256" key="10">
    <source>
        <dbReference type="ARBA" id="ARBA00022840"/>
    </source>
</evidence>
<dbReference type="Pfam" id="PF00512">
    <property type="entry name" value="HisKA"/>
    <property type="match status" value="1"/>
</dbReference>
<dbReference type="InterPro" id="IPR000014">
    <property type="entry name" value="PAS"/>
</dbReference>
<evidence type="ECO:0000256" key="13">
    <source>
        <dbReference type="ARBA" id="ARBA00023136"/>
    </source>
</evidence>
<dbReference type="SMART" id="SM00448">
    <property type="entry name" value="REC"/>
    <property type="match status" value="1"/>
</dbReference>
<comment type="caution">
    <text evidence="24">The sequence shown here is derived from an EMBL/GenBank/DDBJ whole genome shotgun (WGS) entry which is preliminary data.</text>
</comment>
<evidence type="ECO:0000256" key="17">
    <source>
        <dbReference type="PROSITE-ProRule" id="PRU00169"/>
    </source>
</evidence>
<dbReference type="NCBIfam" id="TIGR00229">
    <property type="entry name" value="sensory_box"/>
    <property type="match status" value="1"/>
</dbReference>
<dbReference type="Pfam" id="PF08447">
    <property type="entry name" value="PAS_3"/>
    <property type="match status" value="1"/>
</dbReference>
<dbReference type="Gene3D" id="3.30.450.20">
    <property type="entry name" value="PAS domain"/>
    <property type="match status" value="1"/>
</dbReference>
<dbReference type="CDD" id="cd18773">
    <property type="entry name" value="PDC1_HK_sensor"/>
    <property type="match status" value="1"/>
</dbReference>
<keyword evidence="10" id="KW-0067">ATP-binding</keyword>
<feature type="domain" description="HPt" evidence="23">
    <location>
        <begin position="1739"/>
        <end position="1839"/>
    </location>
</feature>
<evidence type="ECO:0000256" key="2">
    <source>
        <dbReference type="ARBA" id="ARBA00004651"/>
    </source>
</evidence>
<keyword evidence="5 17" id="KW-0597">Phosphoprotein</keyword>
<dbReference type="FunFam" id="1.10.287.130:FF:000002">
    <property type="entry name" value="Two-component osmosensing histidine kinase"/>
    <property type="match status" value="1"/>
</dbReference>
<evidence type="ECO:0000256" key="12">
    <source>
        <dbReference type="ARBA" id="ARBA00023012"/>
    </source>
</evidence>
<proteinExistence type="predicted"/>
<dbReference type="InterPro" id="IPR005467">
    <property type="entry name" value="His_kinase_dom"/>
</dbReference>
<dbReference type="Pfam" id="PF00072">
    <property type="entry name" value="Response_reg"/>
    <property type="match status" value="1"/>
</dbReference>
<dbReference type="GO" id="GO:0005524">
    <property type="term" value="F:ATP binding"/>
    <property type="evidence" value="ECO:0007669"/>
    <property type="project" value="UniProtKB-KW"/>
</dbReference>
<keyword evidence="9" id="KW-0418">Kinase</keyword>
<feature type="coiled-coil region" evidence="18">
    <location>
        <begin position="1010"/>
        <end position="1052"/>
    </location>
</feature>
<dbReference type="SUPFAM" id="SSF52172">
    <property type="entry name" value="CheY-like"/>
    <property type="match status" value="2"/>
</dbReference>
<dbReference type="Pfam" id="PF01627">
    <property type="entry name" value="Hpt"/>
    <property type="match status" value="1"/>
</dbReference>
<dbReference type="SMART" id="SM00388">
    <property type="entry name" value="HisKA"/>
    <property type="match status" value="1"/>
</dbReference>
<dbReference type="SUPFAM" id="SSF55785">
    <property type="entry name" value="PYP-like sensor domain (PAS domain)"/>
    <property type="match status" value="1"/>
</dbReference>
<evidence type="ECO:0000256" key="14">
    <source>
        <dbReference type="ARBA" id="ARBA00064003"/>
    </source>
</evidence>
<dbReference type="PROSITE" id="PS50113">
    <property type="entry name" value="PAC"/>
    <property type="match status" value="1"/>
</dbReference>